<dbReference type="Gene3D" id="1.20.120.1080">
    <property type="match status" value="1"/>
</dbReference>
<dbReference type="PANTHER" id="PTHR18934:SF267">
    <property type="entry name" value="ATP-DEPENDENT RNA HELICASE YLR419W-RELATED"/>
    <property type="match status" value="1"/>
</dbReference>
<dbReference type="GO" id="GO:0003723">
    <property type="term" value="F:RNA binding"/>
    <property type="evidence" value="ECO:0007669"/>
    <property type="project" value="TreeGrafter"/>
</dbReference>
<comment type="caution">
    <text evidence="2">The sequence shown here is derived from an EMBL/GenBank/DDBJ whole genome shotgun (WGS) entry which is preliminary data.</text>
</comment>
<organism evidence="2 3">
    <name type="scientific">Polarella glacialis</name>
    <name type="common">Dinoflagellate</name>
    <dbReference type="NCBI Taxonomy" id="89957"/>
    <lineage>
        <taxon>Eukaryota</taxon>
        <taxon>Sar</taxon>
        <taxon>Alveolata</taxon>
        <taxon>Dinophyceae</taxon>
        <taxon>Suessiales</taxon>
        <taxon>Suessiaceae</taxon>
        <taxon>Polarella</taxon>
    </lineage>
</organism>
<dbReference type="Pfam" id="PF00271">
    <property type="entry name" value="Helicase_C"/>
    <property type="match status" value="1"/>
</dbReference>
<dbReference type="EMBL" id="CAJNNW010027756">
    <property type="protein sequence ID" value="CAE8693009.1"/>
    <property type="molecule type" value="Genomic_DNA"/>
</dbReference>
<evidence type="ECO:0000259" key="1">
    <source>
        <dbReference type="PROSITE" id="PS51194"/>
    </source>
</evidence>
<dbReference type="Pfam" id="PF21010">
    <property type="entry name" value="HA2_C"/>
    <property type="match status" value="1"/>
</dbReference>
<dbReference type="InterPro" id="IPR001650">
    <property type="entry name" value="Helicase_C-like"/>
</dbReference>
<reference evidence="2" key="1">
    <citation type="submission" date="2021-02" db="EMBL/GenBank/DDBJ databases">
        <authorList>
            <person name="Dougan E. K."/>
            <person name="Rhodes N."/>
            <person name="Thang M."/>
            <person name="Chan C."/>
        </authorList>
    </citation>
    <scope>NUCLEOTIDE SEQUENCE</scope>
</reference>
<accession>A0A813K5C4</accession>
<dbReference type="Gene3D" id="3.40.50.300">
    <property type="entry name" value="P-loop containing nucleotide triphosphate hydrolases"/>
    <property type="match status" value="1"/>
</dbReference>
<protein>
    <recommendedName>
        <fullName evidence="1">Helicase C-terminal domain-containing protein</fullName>
    </recommendedName>
</protein>
<dbReference type="InterPro" id="IPR027417">
    <property type="entry name" value="P-loop_NTPase"/>
</dbReference>
<dbReference type="AlphaFoldDB" id="A0A813K5C4"/>
<dbReference type="SMART" id="SM00847">
    <property type="entry name" value="HA2"/>
    <property type="match status" value="1"/>
</dbReference>
<gene>
    <name evidence="2" type="ORF">PGLA2088_LOCUS28155</name>
</gene>
<dbReference type="InterPro" id="IPR007502">
    <property type="entry name" value="Helicase-assoc_dom"/>
</dbReference>
<dbReference type="CDD" id="cd18791">
    <property type="entry name" value="SF2_C_RHA"/>
    <property type="match status" value="1"/>
</dbReference>
<dbReference type="Proteomes" id="UP000626109">
    <property type="component" value="Unassembled WGS sequence"/>
</dbReference>
<dbReference type="PANTHER" id="PTHR18934">
    <property type="entry name" value="ATP-DEPENDENT RNA HELICASE"/>
    <property type="match status" value="1"/>
</dbReference>
<dbReference type="SUPFAM" id="SSF52540">
    <property type="entry name" value="P-loop containing nucleoside triphosphate hydrolases"/>
    <property type="match status" value="1"/>
</dbReference>
<dbReference type="PROSITE" id="PS51194">
    <property type="entry name" value="HELICASE_CTER"/>
    <property type="match status" value="1"/>
</dbReference>
<name>A0A813K5C4_POLGL</name>
<evidence type="ECO:0000313" key="2">
    <source>
        <dbReference type="EMBL" id="CAE8693009.1"/>
    </source>
</evidence>
<feature type="non-terminal residue" evidence="2">
    <location>
        <position position="230"/>
    </location>
</feature>
<proteinExistence type="predicted"/>
<dbReference type="SMART" id="SM00490">
    <property type="entry name" value="HELICc"/>
    <property type="match status" value="1"/>
</dbReference>
<feature type="non-terminal residue" evidence="2">
    <location>
        <position position="1"/>
    </location>
</feature>
<sequence length="230" mass="25195">VLPLHANLPPEEQQTCFLTQLPAGCTRKIICSTNVAETSVTVPDVTVVIDSCRERRNQVDRYSNTPMLREQWCALDSLKQRRGRAGRVQPGVCFRILPEKYLERLDKISPPEMQRVPLENIYLQVCASGILDRPAFLAKTPDPPEEAAVLFAEVALSDLGALDGQTHDGLTPLGRHLASLPCHPRLGKILVLSCLLGVPGPGLSICAAMSVRNPMLTTQDTNKRAAWQAA</sequence>
<feature type="domain" description="Helicase C-terminal" evidence="1">
    <location>
        <begin position="1"/>
        <end position="129"/>
    </location>
</feature>
<evidence type="ECO:0000313" key="3">
    <source>
        <dbReference type="Proteomes" id="UP000626109"/>
    </source>
</evidence>
<dbReference type="GO" id="GO:0004386">
    <property type="term" value="F:helicase activity"/>
    <property type="evidence" value="ECO:0007669"/>
    <property type="project" value="TreeGrafter"/>
</dbReference>